<evidence type="ECO:0000313" key="12">
    <source>
        <dbReference type="Proteomes" id="UP000199323"/>
    </source>
</evidence>
<evidence type="ECO:0000256" key="4">
    <source>
        <dbReference type="ARBA" id="ARBA00022692"/>
    </source>
</evidence>
<keyword evidence="3" id="KW-1003">Cell membrane</keyword>
<dbReference type="SUPFAM" id="SSF161098">
    <property type="entry name" value="MetI-like"/>
    <property type="match status" value="1"/>
</dbReference>
<comment type="similarity">
    <text evidence="8">Belongs to the binding-protein-dependent transport system permease family.</text>
</comment>
<feature type="transmembrane region" description="Helical" evidence="8">
    <location>
        <begin position="72"/>
        <end position="90"/>
    </location>
</feature>
<dbReference type="PROSITE" id="PS50928">
    <property type="entry name" value="ABC_TM1"/>
    <property type="match status" value="1"/>
</dbReference>
<evidence type="ECO:0000256" key="1">
    <source>
        <dbReference type="ARBA" id="ARBA00004651"/>
    </source>
</evidence>
<dbReference type="InterPro" id="IPR010065">
    <property type="entry name" value="AA_ABC_transptr_permease_3TM"/>
</dbReference>
<feature type="compositionally biased region" description="Basic and acidic residues" evidence="9">
    <location>
        <begin position="41"/>
        <end position="51"/>
    </location>
</feature>
<dbReference type="GO" id="GO:0043190">
    <property type="term" value="C:ATP-binding cassette (ABC) transporter complex"/>
    <property type="evidence" value="ECO:0007669"/>
    <property type="project" value="InterPro"/>
</dbReference>
<dbReference type="RefSeq" id="WP_093712351.1">
    <property type="nucleotide sequence ID" value="NZ_FONG01000003.1"/>
</dbReference>
<dbReference type="NCBIfam" id="TIGR01726">
    <property type="entry name" value="HEQRo_perm_3TM"/>
    <property type="match status" value="1"/>
</dbReference>
<evidence type="ECO:0000256" key="9">
    <source>
        <dbReference type="SAM" id="MobiDB-lite"/>
    </source>
</evidence>
<keyword evidence="12" id="KW-1185">Reference proteome</keyword>
<dbReference type="Pfam" id="PF00528">
    <property type="entry name" value="BPD_transp_1"/>
    <property type="match status" value="1"/>
</dbReference>
<dbReference type="PANTHER" id="PTHR30614">
    <property type="entry name" value="MEMBRANE COMPONENT OF AMINO ACID ABC TRANSPORTER"/>
    <property type="match status" value="1"/>
</dbReference>
<keyword evidence="2 8" id="KW-0813">Transport</keyword>
<protein>
    <submittedName>
        <fullName evidence="11">Amino acid ABC transporter membrane protein, PAAT family</fullName>
    </submittedName>
</protein>
<dbReference type="InterPro" id="IPR043429">
    <property type="entry name" value="ArtM/GltK/GlnP/TcyL/YhdX-like"/>
</dbReference>
<evidence type="ECO:0000313" key="11">
    <source>
        <dbReference type="EMBL" id="SFE43664.1"/>
    </source>
</evidence>
<evidence type="ECO:0000256" key="6">
    <source>
        <dbReference type="ARBA" id="ARBA00022989"/>
    </source>
</evidence>
<organism evidence="11 12">
    <name type="scientific">Actinacidiphila alni</name>
    <dbReference type="NCBI Taxonomy" id="380248"/>
    <lineage>
        <taxon>Bacteria</taxon>
        <taxon>Bacillati</taxon>
        <taxon>Actinomycetota</taxon>
        <taxon>Actinomycetes</taxon>
        <taxon>Kitasatosporales</taxon>
        <taxon>Streptomycetaceae</taxon>
        <taxon>Actinacidiphila</taxon>
    </lineage>
</organism>
<feature type="transmembrane region" description="Helical" evidence="8">
    <location>
        <begin position="115"/>
        <end position="137"/>
    </location>
</feature>
<proteinExistence type="inferred from homology"/>
<evidence type="ECO:0000256" key="7">
    <source>
        <dbReference type="ARBA" id="ARBA00023136"/>
    </source>
</evidence>
<evidence type="ECO:0000259" key="10">
    <source>
        <dbReference type="PROSITE" id="PS50928"/>
    </source>
</evidence>
<keyword evidence="4 8" id="KW-0812">Transmembrane</keyword>
<reference evidence="12" key="1">
    <citation type="submission" date="2016-10" db="EMBL/GenBank/DDBJ databases">
        <authorList>
            <person name="Varghese N."/>
            <person name="Submissions S."/>
        </authorList>
    </citation>
    <scope>NUCLEOTIDE SEQUENCE [LARGE SCALE GENOMIC DNA]</scope>
    <source>
        <strain evidence="12">CGMCC 4.3510</strain>
    </source>
</reference>
<feature type="transmembrane region" description="Helical" evidence="8">
    <location>
        <begin position="300"/>
        <end position="322"/>
    </location>
</feature>
<keyword evidence="6 8" id="KW-1133">Transmembrane helix</keyword>
<keyword evidence="7 8" id="KW-0472">Membrane</keyword>
<feature type="transmembrane region" description="Helical" evidence="8">
    <location>
        <begin position="256"/>
        <end position="280"/>
    </location>
</feature>
<dbReference type="InterPro" id="IPR000515">
    <property type="entry name" value="MetI-like"/>
</dbReference>
<dbReference type="CDD" id="cd06261">
    <property type="entry name" value="TM_PBP2"/>
    <property type="match status" value="1"/>
</dbReference>
<dbReference type="InterPro" id="IPR035906">
    <property type="entry name" value="MetI-like_sf"/>
</dbReference>
<dbReference type="Gene3D" id="1.10.3720.10">
    <property type="entry name" value="MetI-like"/>
    <property type="match status" value="1"/>
</dbReference>
<comment type="subcellular location">
    <subcellularLocation>
        <location evidence="1 8">Cell membrane</location>
        <topology evidence="1 8">Multi-pass membrane protein</topology>
    </subcellularLocation>
</comment>
<dbReference type="PANTHER" id="PTHR30614:SF0">
    <property type="entry name" value="L-CYSTINE TRANSPORT SYSTEM PERMEASE PROTEIN TCYL"/>
    <property type="match status" value="1"/>
</dbReference>
<evidence type="ECO:0000256" key="5">
    <source>
        <dbReference type="ARBA" id="ARBA00022970"/>
    </source>
</evidence>
<feature type="compositionally biased region" description="Pro residues" evidence="9">
    <location>
        <begin position="30"/>
        <end position="40"/>
    </location>
</feature>
<gene>
    <name evidence="11" type="ORF">SAMN05216251_10398</name>
</gene>
<evidence type="ECO:0000256" key="3">
    <source>
        <dbReference type="ARBA" id="ARBA00022475"/>
    </source>
</evidence>
<dbReference type="GO" id="GO:0022857">
    <property type="term" value="F:transmembrane transporter activity"/>
    <property type="evidence" value="ECO:0007669"/>
    <property type="project" value="InterPro"/>
</dbReference>
<evidence type="ECO:0000256" key="2">
    <source>
        <dbReference type="ARBA" id="ARBA00022448"/>
    </source>
</evidence>
<accession>A0A1I2AHZ4</accession>
<feature type="domain" description="ABC transmembrane type-1" evidence="10">
    <location>
        <begin position="113"/>
        <end position="319"/>
    </location>
</feature>
<dbReference type="STRING" id="380248.SAMN05216251_10398"/>
<sequence>MEPHRTFPRARAVPDHPPHTADALVKAPGPRGPSDPPPSADEPRIPRPLDVRPTDRELLSARLVPLRRPGQWASALVLLVLFAMLVHTLLTNKRFEWGTVGDYFLRGSILHGLELTLWLTGAVMASGYLLGIGIAAMRLSRNPVLRALSFGYVWLLRSVPPLVQLLFWYELASLYPRISLGIPFGHEFVTVKTAHLFSGILAAYVGLTLDVAAFSSEIVRGGILSVDPGQAEAAQALGLGNGRIFRRIVLPQAMPAIIPASGNLLIGMLKATSIVSVIAVQDLLYSAQLIYNQNFLIMPLLLVATVWYVILTTLLSVGQFYVERYYARGSGRGGGRDGGRSAGASGRRLWQIARGNIPLFGRTRTDLAGLS</sequence>
<name>A0A1I2AHZ4_9ACTN</name>
<evidence type="ECO:0000256" key="8">
    <source>
        <dbReference type="RuleBase" id="RU363032"/>
    </source>
</evidence>
<feature type="region of interest" description="Disordered" evidence="9">
    <location>
        <begin position="1"/>
        <end position="51"/>
    </location>
</feature>
<dbReference type="Proteomes" id="UP000199323">
    <property type="component" value="Unassembled WGS sequence"/>
</dbReference>
<keyword evidence="5" id="KW-0029">Amino-acid transport</keyword>
<dbReference type="GO" id="GO:0006865">
    <property type="term" value="P:amino acid transport"/>
    <property type="evidence" value="ECO:0007669"/>
    <property type="project" value="UniProtKB-KW"/>
</dbReference>
<dbReference type="EMBL" id="FONG01000003">
    <property type="protein sequence ID" value="SFE43664.1"/>
    <property type="molecule type" value="Genomic_DNA"/>
</dbReference>
<dbReference type="AlphaFoldDB" id="A0A1I2AHZ4"/>
<dbReference type="OrthoDB" id="92598at2"/>